<evidence type="ECO:0000256" key="1">
    <source>
        <dbReference type="ARBA" id="ARBA00022630"/>
    </source>
</evidence>
<dbReference type="RefSeq" id="WP_010621893.1">
    <property type="nucleotide sequence ID" value="NZ_AZGF01000005.1"/>
</dbReference>
<dbReference type="InterPro" id="IPR029039">
    <property type="entry name" value="Flavoprotein-like_sf"/>
</dbReference>
<dbReference type="SUPFAM" id="SSF52218">
    <property type="entry name" value="Flavoproteins"/>
    <property type="match status" value="1"/>
</dbReference>
<sequence>MKILVITGSSHHPGTSEILADNFIMGAQESGNEITRFDAGDTPISPLTVDAKNNTANGNETDRQILTMLNDADMVVLVTPLYYFGMTAQLKAVIDRMYQNNQNLIGNKYAMLLATAYGDGDSFDALVMHYHSITRYMKWTDQGMLLAGGCSGVNDVNRTNYPSQAYQLGKQIKLD</sequence>
<proteinExistence type="predicted"/>
<evidence type="ECO:0000313" key="4">
    <source>
        <dbReference type="EMBL" id="KRM12844.1"/>
    </source>
</evidence>
<evidence type="ECO:0000259" key="3">
    <source>
        <dbReference type="Pfam" id="PF03358"/>
    </source>
</evidence>
<dbReference type="STRING" id="1423807.FD16_GL002023"/>
<keyword evidence="1" id="KW-0285">Flavoprotein</keyword>
<comment type="caution">
    <text evidence="4">The sequence shown here is derived from an EMBL/GenBank/DDBJ whole genome shotgun (WGS) entry which is preliminary data.</text>
</comment>
<dbReference type="AlphaFoldDB" id="A0A0R1WFR3"/>
<dbReference type="eggNOG" id="COG0655">
    <property type="taxonomic scope" value="Bacteria"/>
</dbReference>
<keyword evidence="5" id="KW-1185">Reference proteome</keyword>
<evidence type="ECO:0000256" key="2">
    <source>
        <dbReference type="ARBA" id="ARBA00022643"/>
    </source>
</evidence>
<gene>
    <name evidence="4" type="ORF">FD16_GL002023</name>
</gene>
<accession>A0A0R1WFR3</accession>
<dbReference type="InterPro" id="IPR051796">
    <property type="entry name" value="ISF_SsuE-like"/>
</dbReference>
<protein>
    <submittedName>
        <fullName evidence="4">NAD(P)H dehydrogenase (Quinone)</fullName>
    </submittedName>
</protein>
<dbReference type="Pfam" id="PF03358">
    <property type="entry name" value="FMN_red"/>
    <property type="match status" value="1"/>
</dbReference>
<evidence type="ECO:0000313" key="5">
    <source>
        <dbReference type="Proteomes" id="UP000051820"/>
    </source>
</evidence>
<dbReference type="PANTHER" id="PTHR43278:SF4">
    <property type="entry name" value="NAD(P)H-DEPENDENT FMN-CONTAINING OXIDOREDUCTASE YWQN-RELATED"/>
    <property type="match status" value="1"/>
</dbReference>
<dbReference type="Gene3D" id="3.40.50.360">
    <property type="match status" value="1"/>
</dbReference>
<dbReference type="EMBL" id="AZGF01000005">
    <property type="protein sequence ID" value="KRM12844.1"/>
    <property type="molecule type" value="Genomic_DNA"/>
</dbReference>
<dbReference type="Proteomes" id="UP000051820">
    <property type="component" value="Unassembled WGS sequence"/>
</dbReference>
<feature type="domain" description="NADPH-dependent FMN reductase-like" evidence="3">
    <location>
        <begin position="1"/>
        <end position="125"/>
    </location>
</feature>
<dbReference type="GO" id="GO:0016491">
    <property type="term" value="F:oxidoreductase activity"/>
    <property type="evidence" value="ECO:0007669"/>
    <property type="project" value="InterPro"/>
</dbReference>
<keyword evidence="2" id="KW-0288">FMN</keyword>
<name>A0A0R1WFR3_9LACO</name>
<dbReference type="PATRIC" id="fig|1423807.3.peg.2075"/>
<dbReference type="PANTHER" id="PTHR43278">
    <property type="entry name" value="NAD(P)H-DEPENDENT FMN-CONTAINING OXIDOREDUCTASE YWQN-RELATED"/>
    <property type="match status" value="1"/>
</dbReference>
<dbReference type="OrthoDB" id="9805976at2"/>
<dbReference type="InterPro" id="IPR005025">
    <property type="entry name" value="FMN_Rdtase-like_dom"/>
</dbReference>
<reference evidence="4 5" key="1">
    <citation type="journal article" date="2015" name="Genome Announc.">
        <title>Expanding the biotechnology potential of lactobacilli through comparative genomics of 213 strains and associated genera.</title>
        <authorList>
            <person name="Sun Z."/>
            <person name="Harris H.M."/>
            <person name="McCann A."/>
            <person name="Guo C."/>
            <person name="Argimon S."/>
            <person name="Zhang W."/>
            <person name="Yang X."/>
            <person name="Jeffery I.B."/>
            <person name="Cooney J.C."/>
            <person name="Kagawa T.F."/>
            <person name="Liu W."/>
            <person name="Song Y."/>
            <person name="Salvetti E."/>
            <person name="Wrobel A."/>
            <person name="Rasinkangas P."/>
            <person name="Parkhill J."/>
            <person name="Rea M.C."/>
            <person name="O'Sullivan O."/>
            <person name="Ritari J."/>
            <person name="Douillard F.P."/>
            <person name="Paul Ross R."/>
            <person name="Yang R."/>
            <person name="Briner A.E."/>
            <person name="Felis G.E."/>
            <person name="de Vos W.M."/>
            <person name="Barrangou R."/>
            <person name="Klaenhammer T.R."/>
            <person name="Caufield P.W."/>
            <person name="Cui Y."/>
            <person name="Zhang H."/>
            <person name="O'Toole P.W."/>
        </authorList>
    </citation>
    <scope>NUCLEOTIDE SEQUENCE [LARGE SCALE GENOMIC DNA]</scope>
    <source>
        <strain evidence="4 5">DSM 5007</strain>
    </source>
</reference>
<organism evidence="4 5">
    <name type="scientific">Paucilactobacillus suebicus DSM 5007 = KCTC 3549</name>
    <dbReference type="NCBI Taxonomy" id="1423807"/>
    <lineage>
        <taxon>Bacteria</taxon>
        <taxon>Bacillati</taxon>
        <taxon>Bacillota</taxon>
        <taxon>Bacilli</taxon>
        <taxon>Lactobacillales</taxon>
        <taxon>Lactobacillaceae</taxon>
        <taxon>Paucilactobacillus</taxon>
    </lineage>
</organism>